<dbReference type="AlphaFoldDB" id="A0A081RM27"/>
<reference evidence="2 3" key="1">
    <citation type="submission" date="2014-06" db="EMBL/GenBank/DDBJ databases">
        <authorList>
            <person name="Ngugi D.K."/>
            <person name="Blom J."/>
            <person name="Alam I."/>
            <person name="Rashid M."/>
            <person name="Ba Alawi W."/>
            <person name="Zhang G."/>
            <person name="Hikmawan T."/>
            <person name="Guan Y."/>
            <person name="Antunes A."/>
            <person name="Siam R."/>
            <person name="ElDorry H."/>
            <person name="Bajic V."/>
            <person name="Stingl U."/>
        </authorList>
    </citation>
    <scope>NUCLEOTIDE SEQUENCE [LARGE SCALE GENOMIC DNA]</scope>
    <source>
        <strain evidence="2">SCGC AAA799-N04</strain>
    </source>
</reference>
<sequence>CRICEMEFTEPERTMRHMVKAHSKPQKAKK</sequence>
<proteinExistence type="predicted"/>
<gene>
    <name evidence="2" type="ORF">AAA799N04_01335</name>
</gene>
<keyword evidence="3" id="KW-1185">Reference proteome</keyword>
<dbReference type="EMBL" id="JOKN01000026">
    <property type="protein sequence ID" value="KEQ56250.1"/>
    <property type="molecule type" value="Genomic_DNA"/>
</dbReference>
<accession>A0A081RM27</accession>
<evidence type="ECO:0000313" key="2">
    <source>
        <dbReference type="EMBL" id="KEQ56250.1"/>
    </source>
</evidence>
<dbReference type="Proteomes" id="UP000028059">
    <property type="component" value="Unassembled WGS sequence"/>
</dbReference>
<protein>
    <submittedName>
        <fullName evidence="2">Zinc finger C2H2 type domain signature protein</fullName>
    </submittedName>
</protein>
<feature type="non-terminal residue" evidence="2">
    <location>
        <position position="1"/>
    </location>
</feature>
<comment type="caution">
    <text evidence="2">The sequence shown here is derived from an EMBL/GenBank/DDBJ whole genome shotgun (WGS) entry which is preliminary data.</text>
</comment>
<dbReference type="PROSITE" id="PS00028">
    <property type="entry name" value="ZINC_FINGER_C2H2_1"/>
    <property type="match status" value="1"/>
</dbReference>
<feature type="domain" description="C2H2-type" evidence="1">
    <location>
        <begin position="1"/>
        <end position="22"/>
    </location>
</feature>
<evidence type="ECO:0000313" key="3">
    <source>
        <dbReference type="Proteomes" id="UP000028059"/>
    </source>
</evidence>
<dbReference type="InterPro" id="IPR013087">
    <property type="entry name" value="Znf_C2H2_type"/>
</dbReference>
<evidence type="ECO:0000259" key="1">
    <source>
        <dbReference type="PROSITE" id="PS00028"/>
    </source>
</evidence>
<organism evidence="2 3">
    <name type="scientific">Marine Group I thaumarchaeote SCGC AAA799-N04</name>
    <dbReference type="NCBI Taxonomy" id="1502293"/>
    <lineage>
        <taxon>Archaea</taxon>
        <taxon>Nitrososphaerota</taxon>
        <taxon>Marine Group I</taxon>
    </lineage>
</organism>
<name>A0A081RM27_9ARCH</name>